<evidence type="ECO:0000313" key="3">
    <source>
        <dbReference type="Proteomes" id="UP000825381"/>
    </source>
</evidence>
<keyword evidence="1" id="KW-0472">Membrane</keyword>
<dbReference type="Pfam" id="PF07963">
    <property type="entry name" value="N_methyl"/>
    <property type="match status" value="1"/>
</dbReference>
<organism evidence="2 3">
    <name type="scientific">Flavobacterium litorale</name>
    <dbReference type="NCBI Taxonomy" id="2856519"/>
    <lineage>
        <taxon>Bacteria</taxon>
        <taxon>Pseudomonadati</taxon>
        <taxon>Bacteroidota</taxon>
        <taxon>Flavobacteriia</taxon>
        <taxon>Flavobacteriales</taxon>
        <taxon>Flavobacteriaceae</taxon>
        <taxon>Flavobacterium</taxon>
    </lineage>
</organism>
<dbReference type="RefSeq" id="WP_220640617.1">
    <property type="nucleotide sequence ID" value="NZ_CP080429.1"/>
</dbReference>
<keyword evidence="3" id="KW-1185">Reference proteome</keyword>
<keyword evidence="1" id="KW-1133">Transmembrane helix</keyword>
<evidence type="ECO:0000313" key="2">
    <source>
        <dbReference type="EMBL" id="QYJ68274.1"/>
    </source>
</evidence>
<dbReference type="Proteomes" id="UP000825381">
    <property type="component" value="Chromosome"/>
</dbReference>
<dbReference type="SUPFAM" id="SSF54523">
    <property type="entry name" value="Pili subunits"/>
    <property type="match status" value="1"/>
</dbReference>
<sequence length="156" mass="17888">MVQPAKIKSFTLSEMLVVMIITAIVVGIAFSVLRLVQKQIITVERNFQKTTEISLFEQRIWQDYNQHNKIVTTNNKIILTSVTDTVIYNFSQNYVLRNTDTINVKLAIDKFYYLGKEVKSGFIDAVSISAENEIPNHTLFVSTQYDATHYMNNDGI</sequence>
<keyword evidence="1" id="KW-0812">Transmembrane</keyword>
<proteinExistence type="predicted"/>
<dbReference type="EMBL" id="CP080429">
    <property type="protein sequence ID" value="QYJ68274.1"/>
    <property type="molecule type" value="Genomic_DNA"/>
</dbReference>
<dbReference type="InterPro" id="IPR012902">
    <property type="entry name" value="N_methyl_site"/>
</dbReference>
<evidence type="ECO:0000256" key="1">
    <source>
        <dbReference type="SAM" id="Phobius"/>
    </source>
</evidence>
<name>A0ABX8VC96_9FLAO</name>
<feature type="transmembrane region" description="Helical" evidence="1">
    <location>
        <begin position="15"/>
        <end position="36"/>
    </location>
</feature>
<accession>A0ABX8VC96</accession>
<reference evidence="2 3" key="1">
    <citation type="submission" date="2021-07" db="EMBL/GenBank/DDBJ databases">
        <title>Flavobacterium WSW3-B6 sp.nov, isolated from seaweed.</title>
        <authorList>
            <person name="Muhammad N."/>
            <person name="Ho H."/>
            <person name="Lee Y.-J."/>
            <person name="Nguyen T."/>
            <person name="Ho J."/>
            <person name="Kim S.-G."/>
        </authorList>
    </citation>
    <scope>NUCLEOTIDE SEQUENCE [LARGE SCALE GENOMIC DNA]</scope>
    <source>
        <strain evidence="2 3">WSW3-B6</strain>
    </source>
</reference>
<protein>
    <submittedName>
        <fullName evidence="2">Prepilin-type N-terminal cleavage/methylation domain-containing protein</fullName>
    </submittedName>
</protein>
<gene>
    <name evidence="2" type="ORF">K1I41_12230</name>
</gene>
<dbReference type="InterPro" id="IPR045584">
    <property type="entry name" value="Pilin-like"/>
</dbReference>